<dbReference type="EMBL" id="CH473975">
    <property type="protein sequence ID" value="EDL95282.1"/>
    <property type="molecule type" value="Genomic_DNA"/>
</dbReference>
<evidence type="ECO:0000313" key="1">
    <source>
        <dbReference type="EMBL" id="EDL95282.1"/>
    </source>
</evidence>
<sequence length="16" mass="1814">MTGRGGRSWPGRRRAL</sequence>
<accession>A6J3V9</accession>
<name>A6J3V9_RAT</name>
<reference evidence="2" key="1">
    <citation type="submission" date="2005-09" db="EMBL/GenBank/DDBJ databases">
        <authorList>
            <person name="Mural R.J."/>
            <person name="Li P.W."/>
            <person name="Adams M.D."/>
            <person name="Amanatides P.G."/>
            <person name="Baden-Tillson H."/>
            <person name="Barnstead M."/>
            <person name="Chin S.H."/>
            <person name="Dew I."/>
            <person name="Evans C.A."/>
            <person name="Ferriera S."/>
            <person name="Flanigan M."/>
            <person name="Fosler C."/>
            <person name="Glodek A."/>
            <person name="Gu Z."/>
            <person name="Holt R.A."/>
            <person name="Jennings D."/>
            <person name="Kraft C.L."/>
            <person name="Lu F."/>
            <person name="Nguyen T."/>
            <person name="Nusskern D.R."/>
            <person name="Pfannkoch C.M."/>
            <person name="Sitter C."/>
            <person name="Sutton G.G."/>
            <person name="Venter J.C."/>
            <person name="Wang Z."/>
            <person name="Woodage T."/>
            <person name="Zheng X.H."/>
            <person name="Zhong F."/>
        </authorList>
    </citation>
    <scope>NUCLEOTIDE SEQUENCE [LARGE SCALE GENOMIC DNA]</scope>
    <source>
        <strain>BN</strain>
        <strain evidence="2">Sprague-Dawley</strain>
    </source>
</reference>
<proteinExistence type="predicted"/>
<dbReference type="AlphaFoldDB" id="A6J3V9"/>
<protein>
    <submittedName>
        <fullName evidence="1">RCG57970</fullName>
    </submittedName>
</protein>
<organism evidence="1 2">
    <name type="scientific">Rattus norvegicus</name>
    <name type="common">Rat</name>
    <dbReference type="NCBI Taxonomy" id="10116"/>
    <lineage>
        <taxon>Eukaryota</taxon>
        <taxon>Metazoa</taxon>
        <taxon>Chordata</taxon>
        <taxon>Craniata</taxon>
        <taxon>Vertebrata</taxon>
        <taxon>Euteleostomi</taxon>
        <taxon>Mammalia</taxon>
        <taxon>Eutheria</taxon>
        <taxon>Euarchontoglires</taxon>
        <taxon>Glires</taxon>
        <taxon>Rodentia</taxon>
        <taxon>Myomorpha</taxon>
        <taxon>Muroidea</taxon>
        <taxon>Muridae</taxon>
        <taxon>Murinae</taxon>
        <taxon>Rattus</taxon>
    </lineage>
</organism>
<evidence type="ECO:0000313" key="2">
    <source>
        <dbReference type="Proteomes" id="UP000234681"/>
    </source>
</evidence>
<dbReference type="Proteomes" id="UP000234681">
    <property type="component" value="Chromosome 8"/>
</dbReference>
<gene>
    <name evidence="1" type="ORF">rCG_57970</name>
</gene>